<proteinExistence type="predicted"/>
<accession>A0A2G5E308</accession>
<organism evidence="2 3">
    <name type="scientific">Aquilegia coerulea</name>
    <name type="common">Rocky mountain columbine</name>
    <dbReference type="NCBI Taxonomy" id="218851"/>
    <lineage>
        <taxon>Eukaryota</taxon>
        <taxon>Viridiplantae</taxon>
        <taxon>Streptophyta</taxon>
        <taxon>Embryophyta</taxon>
        <taxon>Tracheophyta</taxon>
        <taxon>Spermatophyta</taxon>
        <taxon>Magnoliopsida</taxon>
        <taxon>Ranunculales</taxon>
        <taxon>Ranunculaceae</taxon>
        <taxon>Thalictroideae</taxon>
        <taxon>Aquilegia</taxon>
    </lineage>
</organism>
<reference evidence="2 3" key="1">
    <citation type="submission" date="2017-09" db="EMBL/GenBank/DDBJ databases">
        <title>WGS assembly of Aquilegia coerulea Goldsmith.</title>
        <authorList>
            <person name="Hodges S."/>
            <person name="Kramer E."/>
            <person name="Nordborg M."/>
            <person name="Tomkins J."/>
            <person name="Borevitz J."/>
            <person name="Derieg N."/>
            <person name="Yan J."/>
            <person name="Mihaltcheva S."/>
            <person name="Hayes R.D."/>
            <person name="Rokhsar D."/>
        </authorList>
    </citation>
    <scope>NUCLEOTIDE SEQUENCE [LARGE SCALE GENOMIC DNA]</scope>
    <source>
        <strain evidence="3">cv. Goldsmith</strain>
    </source>
</reference>
<gene>
    <name evidence="2" type="ORF">AQUCO_01300567v1</name>
</gene>
<name>A0A2G5E308_AQUCA</name>
<protein>
    <submittedName>
        <fullName evidence="2">Uncharacterized protein</fullName>
    </submittedName>
</protein>
<evidence type="ECO:0000313" key="3">
    <source>
        <dbReference type="Proteomes" id="UP000230069"/>
    </source>
</evidence>
<keyword evidence="3" id="KW-1185">Reference proteome</keyword>
<evidence type="ECO:0000313" key="2">
    <source>
        <dbReference type="EMBL" id="PIA49917.1"/>
    </source>
</evidence>
<dbReference type="InParanoid" id="A0A2G5E308"/>
<keyword evidence="1" id="KW-0472">Membrane</keyword>
<dbReference type="AlphaFoldDB" id="A0A2G5E308"/>
<dbReference type="OrthoDB" id="846204at2759"/>
<evidence type="ECO:0000256" key="1">
    <source>
        <dbReference type="SAM" id="Phobius"/>
    </source>
</evidence>
<dbReference type="EMBL" id="KZ305030">
    <property type="protein sequence ID" value="PIA49917.1"/>
    <property type="molecule type" value="Genomic_DNA"/>
</dbReference>
<sequence length="75" mass="8204">MTVGTFYMSMPVVASAVVVYFLEQNRSNIKQLEGGVGTSVEKIKGKVETDQKTGQMPKLAPAFDGLHCFETLVLH</sequence>
<dbReference type="Proteomes" id="UP000230069">
    <property type="component" value="Unassembled WGS sequence"/>
</dbReference>
<feature type="transmembrane region" description="Helical" evidence="1">
    <location>
        <begin position="6"/>
        <end position="22"/>
    </location>
</feature>
<keyword evidence="1" id="KW-0812">Transmembrane</keyword>
<keyword evidence="1" id="KW-1133">Transmembrane helix</keyword>